<feature type="compositionally biased region" description="Basic and acidic residues" evidence="1">
    <location>
        <begin position="69"/>
        <end position="88"/>
    </location>
</feature>
<feature type="region of interest" description="Disordered" evidence="1">
    <location>
        <begin position="64"/>
        <end position="88"/>
    </location>
</feature>
<dbReference type="EMBL" id="ML121662">
    <property type="protein sequence ID" value="RPB18209.1"/>
    <property type="molecule type" value="Genomic_DNA"/>
</dbReference>
<reference evidence="2 3" key="1">
    <citation type="journal article" date="2018" name="Nat. Ecol. Evol.">
        <title>Pezizomycetes genomes reveal the molecular basis of ectomycorrhizal truffle lifestyle.</title>
        <authorList>
            <person name="Murat C."/>
            <person name="Payen T."/>
            <person name="Noel B."/>
            <person name="Kuo A."/>
            <person name="Morin E."/>
            <person name="Chen J."/>
            <person name="Kohler A."/>
            <person name="Krizsan K."/>
            <person name="Balestrini R."/>
            <person name="Da Silva C."/>
            <person name="Montanini B."/>
            <person name="Hainaut M."/>
            <person name="Levati E."/>
            <person name="Barry K.W."/>
            <person name="Belfiori B."/>
            <person name="Cichocki N."/>
            <person name="Clum A."/>
            <person name="Dockter R.B."/>
            <person name="Fauchery L."/>
            <person name="Guy J."/>
            <person name="Iotti M."/>
            <person name="Le Tacon F."/>
            <person name="Lindquist E.A."/>
            <person name="Lipzen A."/>
            <person name="Malagnac F."/>
            <person name="Mello A."/>
            <person name="Molinier V."/>
            <person name="Miyauchi S."/>
            <person name="Poulain J."/>
            <person name="Riccioni C."/>
            <person name="Rubini A."/>
            <person name="Sitrit Y."/>
            <person name="Splivallo R."/>
            <person name="Traeger S."/>
            <person name="Wang M."/>
            <person name="Zifcakova L."/>
            <person name="Wipf D."/>
            <person name="Zambonelli A."/>
            <person name="Paolocci F."/>
            <person name="Nowrousian M."/>
            <person name="Ottonello S."/>
            <person name="Baldrian P."/>
            <person name="Spatafora J.W."/>
            <person name="Henrissat B."/>
            <person name="Nagy L.G."/>
            <person name="Aury J.M."/>
            <person name="Wincker P."/>
            <person name="Grigoriev I.V."/>
            <person name="Bonfante P."/>
            <person name="Martin F.M."/>
        </authorList>
    </citation>
    <scope>NUCLEOTIDE SEQUENCE [LARGE SCALE GENOMIC DNA]</scope>
    <source>
        <strain evidence="2 3">ATCC MYA-4762</strain>
    </source>
</reference>
<organism evidence="2 3">
    <name type="scientific">Terfezia boudieri ATCC MYA-4762</name>
    <dbReference type="NCBI Taxonomy" id="1051890"/>
    <lineage>
        <taxon>Eukaryota</taxon>
        <taxon>Fungi</taxon>
        <taxon>Dikarya</taxon>
        <taxon>Ascomycota</taxon>
        <taxon>Pezizomycotina</taxon>
        <taxon>Pezizomycetes</taxon>
        <taxon>Pezizales</taxon>
        <taxon>Pezizaceae</taxon>
        <taxon>Terfezia</taxon>
    </lineage>
</organism>
<dbReference type="AlphaFoldDB" id="A0A3N4L9S2"/>
<accession>A0A3N4L9S2</accession>
<evidence type="ECO:0000256" key="1">
    <source>
        <dbReference type="SAM" id="MobiDB-lite"/>
    </source>
</evidence>
<keyword evidence="3" id="KW-1185">Reference proteome</keyword>
<protein>
    <submittedName>
        <fullName evidence="2">Uncharacterized protein</fullName>
    </submittedName>
</protein>
<proteinExistence type="predicted"/>
<evidence type="ECO:0000313" key="3">
    <source>
        <dbReference type="Proteomes" id="UP000267821"/>
    </source>
</evidence>
<sequence length="88" mass="9500">MGDGRSGVGIIRACRVNIFSSALSLPLGEVLEAGDAEIEAVAFVLRESEGRILVLTDSMDTTVGKVTSGRREPRSERENWVRARGIDP</sequence>
<evidence type="ECO:0000313" key="2">
    <source>
        <dbReference type="EMBL" id="RPB18209.1"/>
    </source>
</evidence>
<dbReference type="InParanoid" id="A0A3N4L9S2"/>
<name>A0A3N4L9S2_9PEZI</name>
<gene>
    <name evidence="2" type="ORF">L211DRAFT_141222</name>
</gene>
<dbReference type="Proteomes" id="UP000267821">
    <property type="component" value="Unassembled WGS sequence"/>
</dbReference>